<evidence type="ECO:0000313" key="3">
    <source>
        <dbReference type="Proteomes" id="UP000286045"/>
    </source>
</evidence>
<name>A0A439DFZ3_9PEZI</name>
<proteinExistence type="predicted"/>
<dbReference type="AlphaFoldDB" id="A0A439DFZ3"/>
<protein>
    <submittedName>
        <fullName evidence="2">Uncharacterized protein</fullName>
    </submittedName>
</protein>
<comment type="caution">
    <text evidence="2">The sequence shown here is derived from an EMBL/GenBank/DDBJ whole genome shotgun (WGS) entry which is preliminary data.</text>
</comment>
<keyword evidence="3" id="KW-1185">Reference proteome</keyword>
<organism evidence="2 3">
    <name type="scientific">Xylaria grammica</name>
    <dbReference type="NCBI Taxonomy" id="363999"/>
    <lineage>
        <taxon>Eukaryota</taxon>
        <taxon>Fungi</taxon>
        <taxon>Dikarya</taxon>
        <taxon>Ascomycota</taxon>
        <taxon>Pezizomycotina</taxon>
        <taxon>Sordariomycetes</taxon>
        <taxon>Xylariomycetidae</taxon>
        <taxon>Xylariales</taxon>
        <taxon>Xylariaceae</taxon>
        <taxon>Xylaria</taxon>
    </lineage>
</organism>
<dbReference type="Proteomes" id="UP000286045">
    <property type="component" value="Unassembled WGS sequence"/>
</dbReference>
<gene>
    <name evidence="2" type="ORF">EKO27_g1839</name>
</gene>
<feature type="compositionally biased region" description="Basic and acidic residues" evidence="1">
    <location>
        <begin position="104"/>
        <end position="116"/>
    </location>
</feature>
<feature type="region of interest" description="Disordered" evidence="1">
    <location>
        <begin position="92"/>
        <end position="166"/>
    </location>
</feature>
<dbReference type="EMBL" id="RYZI01000030">
    <property type="protein sequence ID" value="RWA13308.1"/>
    <property type="molecule type" value="Genomic_DNA"/>
</dbReference>
<sequence>MSLGHSLCLSPGDYVSHHGLPSPTQASSSPERNTNLGAEIGHQNFVHDLGLLTLPENPRELPRLLNSIYLNSHQKAEFVDRVRLMMDEATMDHPRQMATMSELGSKRKATDGDAARGETSQASRDGDRTGNGNRNRPQEGALLGLQRGSSDSQMHSLSQELQSSASHIQELERERACINSKLVHARKRQKIVHEKAEAHKDSVQSERRAAGISDELWQLYQIFCEALPAQGYSGHHSFAWNKDYGDSYIKYDPAMEIFESVVDDAHKSRNWRCEGAVIYSESGVPTTYQVHYYPLPMLKGEAWETRWANLHRLAIDAAKQGSAAALDMLVSLPDKNTWFGEGWLFEFGFKEHRRSRPTLSQRWTFRASHNVFSPVSDNTKRARLIAVHSLPFTVEKKQ</sequence>
<reference evidence="2 3" key="1">
    <citation type="submission" date="2018-12" db="EMBL/GenBank/DDBJ databases">
        <title>Draft genome sequence of Xylaria grammica IHI A82.</title>
        <authorList>
            <person name="Buettner E."/>
            <person name="Kellner H."/>
        </authorList>
    </citation>
    <scope>NUCLEOTIDE SEQUENCE [LARGE SCALE GENOMIC DNA]</scope>
    <source>
        <strain evidence="2 3">IHI A82</strain>
    </source>
</reference>
<feature type="compositionally biased region" description="Polar residues" evidence="1">
    <location>
        <begin position="22"/>
        <end position="36"/>
    </location>
</feature>
<feature type="region of interest" description="Disordered" evidence="1">
    <location>
        <begin position="12"/>
        <end position="36"/>
    </location>
</feature>
<evidence type="ECO:0000256" key="1">
    <source>
        <dbReference type="SAM" id="MobiDB-lite"/>
    </source>
</evidence>
<evidence type="ECO:0000313" key="2">
    <source>
        <dbReference type="EMBL" id="RWA13308.1"/>
    </source>
</evidence>
<accession>A0A439DFZ3</accession>
<feature type="compositionally biased region" description="Polar residues" evidence="1">
    <location>
        <begin position="147"/>
        <end position="166"/>
    </location>
</feature>